<dbReference type="Pfam" id="PF14363">
    <property type="entry name" value="AAA_assoc"/>
    <property type="match status" value="1"/>
</dbReference>
<dbReference type="InterPro" id="IPR025753">
    <property type="entry name" value="AAA_N_dom"/>
</dbReference>
<organism evidence="4 5">
    <name type="scientific">Thlaspi arvense</name>
    <name type="common">Field penny-cress</name>
    <dbReference type="NCBI Taxonomy" id="13288"/>
    <lineage>
        <taxon>Eukaryota</taxon>
        <taxon>Viridiplantae</taxon>
        <taxon>Streptophyta</taxon>
        <taxon>Embryophyta</taxon>
        <taxon>Tracheophyta</taxon>
        <taxon>Spermatophyta</taxon>
        <taxon>Magnoliopsida</taxon>
        <taxon>eudicotyledons</taxon>
        <taxon>Gunneridae</taxon>
        <taxon>Pentapetalae</taxon>
        <taxon>rosids</taxon>
        <taxon>malvids</taxon>
        <taxon>Brassicales</taxon>
        <taxon>Brassicaceae</taxon>
        <taxon>Thlaspideae</taxon>
        <taxon>Thlaspi</taxon>
    </lineage>
</organism>
<evidence type="ECO:0000313" key="5">
    <source>
        <dbReference type="Proteomes" id="UP000836841"/>
    </source>
</evidence>
<dbReference type="EMBL" id="CAJVSB020000008">
    <property type="protein sequence ID" value="CAH2040433.1"/>
    <property type="molecule type" value="Genomic_DNA"/>
</dbReference>
<gene>
    <name evidence="4" type="ORF">TAV2_LOCUS4131</name>
</gene>
<evidence type="ECO:0000259" key="3">
    <source>
        <dbReference type="Pfam" id="PF14363"/>
    </source>
</evidence>
<accession>A0AAU9REW5</accession>
<sequence length="193" mass="22507">MMMNKEGSEMLTKLGSAMAGIMFVWAMFKQYFPFELQIHFEKYVKSWSASSTLTSKSPSMNILSSAFSGARYLSSNSADRAKRLKAEMVDDSKKLVLSMADYEEITDNFNGVKVWWAWRKALPNSQVISYFPSEDEKRYYKLTFHKRHRQMITGTYLSHVMEQGKAIAVKDRQRKLYTNNSKERNRKSFARLT</sequence>
<proteinExistence type="predicted"/>
<dbReference type="AlphaFoldDB" id="A0AAU9REW5"/>
<dbReference type="PANTHER" id="PTHR23070">
    <property type="entry name" value="BCS1 AAA-TYPE ATPASE"/>
    <property type="match status" value="1"/>
</dbReference>
<feature type="non-terminal residue" evidence="4">
    <location>
        <position position="193"/>
    </location>
</feature>
<comment type="caution">
    <text evidence="4">The sequence shown here is derived from an EMBL/GenBank/DDBJ whole genome shotgun (WGS) entry which is preliminary data.</text>
</comment>
<evidence type="ECO:0000256" key="1">
    <source>
        <dbReference type="ARBA" id="ARBA00022801"/>
    </source>
</evidence>
<keyword evidence="5" id="KW-1185">Reference proteome</keyword>
<dbReference type="GO" id="GO:0005524">
    <property type="term" value="F:ATP binding"/>
    <property type="evidence" value="ECO:0007669"/>
    <property type="project" value="UniProtKB-KW"/>
</dbReference>
<keyword evidence="2" id="KW-0067">ATP-binding</keyword>
<reference evidence="4 5" key="1">
    <citation type="submission" date="2022-03" db="EMBL/GenBank/DDBJ databases">
        <authorList>
            <person name="Nunn A."/>
            <person name="Chopra R."/>
            <person name="Nunn A."/>
            <person name="Contreras Garrido A."/>
        </authorList>
    </citation>
    <scope>NUCLEOTIDE SEQUENCE [LARGE SCALE GENOMIC DNA]</scope>
</reference>
<protein>
    <recommendedName>
        <fullName evidence="3">AAA-type ATPase N-terminal domain-containing protein</fullName>
    </recommendedName>
</protein>
<keyword evidence="2" id="KW-0547">Nucleotide-binding</keyword>
<evidence type="ECO:0000313" key="4">
    <source>
        <dbReference type="EMBL" id="CAH2040433.1"/>
    </source>
</evidence>
<dbReference type="Proteomes" id="UP000836841">
    <property type="component" value="Unassembled WGS sequence"/>
</dbReference>
<keyword evidence="1" id="KW-0378">Hydrolase</keyword>
<evidence type="ECO:0000256" key="2">
    <source>
        <dbReference type="ARBA" id="ARBA00022840"/>
    </source>
</evidence>
<feature type="domain" description="AAA-type ATPase N-terminal" evidence="3">
    <location>
        <begin position="65"/>
        <end position="118"/>
    </location>
</feature>
<dbReference type="GO" id="GO:0016787">
    <property type="term" value="F:hydrolase activity"/>
    <property type="evidence" value="ECO:0007669"/>
    <property type="project" value="UniProtKB-KW"/>
</dbReference>
<name>A0AAU9REW5_THLAR</name>
<dbReference type="InterPro" id="IPR050747">
    <property type="entry name" value="Mitochondrial_chaperone_BCS1"/>
</dbReference>